<keyword evidence="3 6" id="KW-1133">Transmembrane helix</keyword>
<feature type="transmembrane region" description="Helical" evidence="6">
    <location>
        <begin position="89"/>
        <end position="111"/>
    </location>
</feature>
<feature type="transmembrane region" description="Helical" evidence="6">
    <location>
        <begin position="6"/>
        <end position="32"/>
    </location>
</feature>
<evidence type="ECO:0000256" key="4">
    <source>
        <dbReference type="ARBA" id="ARBA00023136"/>
    </source>
</evidence>
<dbReference type="GO" id="GO:0016020">
    <property type="term" value="C:membrane"/>
    <property type="evidence" value="ECO:0007669"/>
    <property type="project" value="UniProtKB-SubCell"/>
</dbReference>
<comment type="similarity">
    <text evidence="5">Belongs to the SAT4 family.</text>
</comment>
<dbReference type="InterPro" id="IPR052337">
    <property type="entry name" value="SAT4-like"/>
</dbReference>
<feature type="transmembrane region" description="Helical" evidence="6">
    <location>
        <begin position="164"/>
        <end position="189"/>
    </location>
</feature>
<evidence type="ECO:0000259" key="7">
    <source>
        <dbReference type="Pfam" id="PF20684"/>
    </source>
</evidence>
<evidence type="ECO:0000256" key="5">
    <source>
        <dbReference type="ARBA" id="ARBA00038359"/>
    </source>
</evidence>
<dbReference type="Proteomes" id="UP000829685">
    <property type="component" value="Unassembled WGS sequence"/>
</dbReference>
<dbReference type="InterPro" id="IPR049326">
    <property type="entry name" value="Rhodopsin_dom_fungi"/>
</dbReference>
<name>A0A9P9WMX7_9PEZI</name>
<evidence type="ECO:0000256" key="2">
    <source>
        <dbReference type="ARBA" id="ARBA00022692"/>
    </source>
</evidence>
<comment type="subcellular location">
    <subcellularLocation>
        <location evidence="1">Membrane</location>
        <topology evidence="1">Multi-pass membrane protein</topology>
    </subcellularLocation>
</comment>
<keyword evidence="2 6" id="KW-0812">Transmembrane</keyword>
<dbReference type="Pfam" id="PF20684">
    <property type="entry name" value="Fung_rhodopsin"/>
    <property type="match status" value="1"/>
</dbReference>
<evidence type="ECO:0000313" key="8">
    <source>
        <dbReference type="EMBL" id="KAI1871777.1"/>
    </source>
</evidence>
<dbReference type="PANTHER" id="PTHR33048">
    <property type="entry name" value="PTH11-LIKE INTEGRAL MEMBRANE PROTEIN (AFU_ORTHOLOGUE AFUA_5G11245)"/>
    <property type="match status" value="1"/>
</dbReference>
<feature type="transmembrane region" description="Helical" evidence="6">
    <location>
        <begin position="123"/>
        <end position="152"/>
    </location>
</feature>
<dbReference type="AlphaFoldDB" id="A0A9P9WMX7"/>
<evidence type="ECO:0000256" key="3">
    <source>
        <dbReference type="ARBA" id="ARBA00022989"/>
    </source>
</evidence>
<evidence type="ECO:0000256" key="6">
    <source>
        <dbReference type="SAM" id="Phobius"/>
    </source>
</evidence>
<keyword evidence="4 6" id="KW-0472">Membrane</keyword>
<evidence type="ECO:0000313" key="9">
    <source>
        <dbReference type="Proteomes" id="UP000829685"/>
    </source>
</evidence>
<accession>A0A9P9WMX7</accession>
<reference evidence="8" key="1">
    <citation type="submission" date="2021-03" db="EMBL/GenBank/DDBJ databases">
        <title>Revisited historic fungal species revealed as producer of novel bioactive compounds through whole genome sequencing and comparative genomics.</title>
        <authorList>
            <person name="Vignolle G.A."/>
            <person name="Hochenegger N."/>
            <person name="Mach R.L."/>
            <person name="Mach-Aigner A.R."/>
            <person name="Javad Rahimi M."/>
            <person name="Salim K.A."/>
            <person name="Chan C.M."/>
            <person name="Lim L.B.L."/>
            <person name="Cai F."/>
            <person name="Druzhinina I.S."/>
            <person name="U'Ren J.M."/>
            <person name="Derntl C."/>
        </authorList>
    </citation>
    <scope>NUCLEOTIDE SEQUENCE</scope>
    <source>
        <strain evidence="8">TUCIM 5799</strain>
    </source>
</reference>
<feature type="transmembrane region" description="Helical" evidence="6">
    <location>
        <begin position="44"/>
        <end position="69"/>
    </location>
</feature>
<gene>
    <name evidence="8" type="ORF">JX265_005763</name>
</gene>
<comment type="caution">
    <text evidence="8">The sequence shown here is derived from an EMBL/GenBank/DDBJ whole genome shotgun (WGS) entry which is preliminary data.</text>
</comment>
<dbReference type="PANTHER" id="PTHR33048:SF47">
    <property type="entry name" value="INTEGRAL MEMBRANE PROTEIN-RELATED"/>
    <property type="match status" value="1"/>
</dbReference>
<dbReference type="EMBL" id="JAFIMR010000012">
    <property type="protein sequence ID" value="KAI1871777.1"/>
    <property type="molecule type" value="Genomic_DNA"/>
</dbReference>
<feature type="domain" description="Rhodopsin" evidence="7">
    <location>
        <begin position="28"/>
        <end position="210"/>
    </location>
</feature>
<evidence type="ECO:0000256" key="1">
    <source>
        <dbReference type="ARBA" id="ARBA00004141"/>
    </source>
</evidence>
<organism evidence="8 9">
    <name type="scientific">Neoarthrinium moseri</name>
    <dbReference type="NCBI Taxonomy" id="1658444"/>
    <lineage>
        <taxon>Eukaryota</taxon>
        <taxon>Fungi</taxon>
        <taxon>Dikarya</taxon>
        <taxon>Ascomycota</taxon>
        <taxon>Pezizomycotina</taxon>
        <taxon>Sordariomycetes</taxon>
        <taxon>Xylariomycetidae</taxon>
        <taxon>Amphisphaeriales</taxon>
        <taxon>Apiosporaceae</taxon>
        <taxon>Neoarthrinium</taxon>
    </lineage>
</organism>
<proteinExistence type="inferred from homology"/>
<sequence>MQNVAAPSPGILACATATVLVAGMIVFMRLYTRRYLVGMTGAEDWFILIALLFSAANSAGTIAQSAWALGQPLDTVSDDQIAAYRRAEWITTLFYNLSLAATKISILLLYVRALTYESFRRATLVILVTVVIVTVGIFAVIMTACIPIHKYWDPNVAGYCHPRSLWWAVTGFNTGSDVLILLLPAPLIFGLTLPRTQKLGLLAVFTGGLFNPSHRLALEFGALKELHKRPRPPGKLVMRGAEPGDRLRVCNNSQAALPQVISLAPHKDVARPGDFRE</sequence>
<keyword evidence="9" id="KW-1185">Reference proteome</keyword>
<protein>
    <recommendedName>
        <fullName evidence="7">Rhodopsin domain-containing protein</fullName>
    </recommendedName>
</protein>